<name>A0A921FZ26_SPOPS</name>
<dbReference type="EMBL" id="DYWT01000179">
    <property type="protein sequence ID" value="HJF32258.1"/>
    <property type="molecule type" value="Genomic_DNA"/>
</dbReference>
<protein>
    <submittedName>
        <fullName evidence="1">Uncharacterized protein</fullName>
    </submittedName>
</protein>
<comment type="caution">
    <text evidence="1">The sequence shown here is derived from an EMBL/GenBank/DDBJ whole genome shotgun (WGS) entry which is preliminary data.</text>
</comment>
<organism evidence="1 2">
    <name type="scientific">Sporosarcina psychrophila</name>
    <name type="common">Bacillus psychrophilus</name>
    <dbReference type="NCBI Taxonomy" id="1476"/>
    <lineage>
        <taxon>Bacteria</taxon>
        <taxon>Bacillati</taxon>
        <taxon>Bacillota</taxon>
        <taxon>Bacilli</taxon>
        <taxon>Bacillales</taxon>
        <taxon>Caryophanaceae</taxon>
        <taxon>Sporosarcina</taxon>
    </lineage>
</organism>
<evidence type="ECO:0000313" key="1">
    <source>
        <dbReference type="EMBL" id="HJF32258.1"/>
    </source>
</evidence>
<evidence type="ECO:0000313" key="2">
    <source>
        <dbReference type="Proteomes" id="UP000698173"/>
    </source>
</evidence>
<gene>
    <name evidence="1" type="ORF">K8V56_10870</name>
</gene>
<reference evidence="1" key="1">
    <citation type="journal article" date="2021" name="PeerJ">
        <title>Extensive microbial diversity within the chicken gut microbiome revealed by metagenomics and culture.</title>
        <authorList>
            <person name="Gilroy R."/>
            <person name="Ravi A."/>
            <person name="Getino M."/>
            <person name="Pursley I."/>
            <person name="Horton D.L."/>
            <person name="Alikhan N.F."/>
            <person name="Baker D."/>
            <person name="Gharbi K."/>
            <person name="Hall N."/>
            <person name="Watson M."/>
            <person name="Adriaenssens E.M."/>
            <person name="Foster-Nyarko E."/>
            <person name="Jarju S."/>
            <person name="Secka A."/>
            <person name="Antonio M."/>
            <person name="Oren A."/>
            <person name="Chaudhuri R.R."/>
            <person name="La Ragione R."/>
            <person name="Hildebrand F."/>
            <person name="Pallen M.J."/>
        </authorList>
    </citation>
    <scope>NUCLEOTIDE SEQUENCE</scope>
    <source>
        <strain evidence="1">CHK171-7178</strain>
    </source>
</reference>
<accession>A0A921FZ26</accession>
<feature type="non-terminal residue" evidence="1">
    <location>
        <position position="109"/>
    </location>
</feature>
<proteinExistence type="predicted"/>
<dbReference type="AlphaFoldDB" id="A0A921FZ26"/>
<dbReference type="Proteomes" id="UP000698173">
    <property type="component" value="Unassembled WGS sequence"/>
</dbReference>
<sequence length="109" mass="12670">MNEKILEQILAEMKEIKIEITDIKTEMKSEMTSVKTQLNENTQIVKVIRDRQEEIDAKLENLSMDVHHMRGVLTALTGSVATIKEELEFTSHKTVRNEKEIFKLRKNSV</sequence>
<reference evidence="1" key="2">
    <citation type="submission" date="2021-09" db="EMBL/GenBank/DDBJ databases">
        <authorList>
            <person name="Gilroy R."/>
        </authorList>
    </citation>
    <scope>NUCLEOTIDE SEQUENCE</scope>
    <source>
        <strain evidence="1">CHK171-7178</strain>
    </source>
</reference>